<dbReference type="PANTHER" id="PTHR30036">
    <property type="entry name" value="D-XYLOSE-BINDING PERIPLASMIC PROTEIN"/>
    <property type="match status" value="1"/>
</dbReference>
<dbReference type="EMBL" id="PDSK01000044">
    <property type="protein sequence ID" value="PIE35405.1"/>
    <property type="molecule type" value="Genomic_DNA"/>
</dbReference>
<dbReference type="AlphaFoldDB" id="A0A2G6KIC7"/>
<evidence type="ECO:0000313" key="6">
    <source>
        <dbReference type="Proteomes" id="UP000230821"/>
    </source>
</evidence>
<dbReference type="GO" id="GO:0030246">
    <property type="term" value="F:carbohydrate binding"/>
    <property type="evidence" value="ECO:0007669"/>
    <property type="project" value="TreeGrafter"/>
</dbReference>
<dbReference type="InterPro" id="IPR028082">
    <property type="entry name" value="Peripla_BP_I"/>
</dbReference>
<comment type="similarity">
    <text evidence="2">Belongs to the bacterial solute-binding protein 2 family.</text>
</comment>
<keyword evidence="3" id="KW-0812">Transmembrane</keyword>
<keyword evidence="3" id="KW-1133">Transmembrane helix</keyword>
<dbReference type="InterPro" id="IPR050555">
    <property type="entry name" value="Bact_Solute-Bind_Prot2"/>
</dbReference>
<evidence type="ECO:0000313" key="5">
    <source>
        <dbReference type="EMBL" id="PIE35405.1"/>
    </source>
</evidence>
<dbReference type="Proteomes" id="UP000230821">
    <property type="component" value="Unassembled WGS sequence"/>
</dbReference>
<protein>
    <submittedName>
        <fullName evidence="5">LacI family transcriptional regulator</fullName>
    </submittedName>
</protein>
<name>A0A2G6KIC7_9BACT</name>
<keyword evidence="3" id="KW-0472">Membrane</keyword>
<comment type="subcellular location">
    <subcellularLocation>
        <location evidence="1">Cell envelope</location>
    </subcellularLocation>
</comment>
<evidence type="ECO:0000256" key="3">
    <source>
        <dbReference type="SAM" id="Phobius"/>
    </source>
</evidence>
<dbReference type="GO" id="GO:0030288">
    <property type="term" value="C:outer membrane-bounded periplasmic space"/>
    <property type="evidence" value="ECO:0007669"/>
    <property type="project" value="TreeGrafter"/>
</dbReference>
<evidence type="ECO:0000259" key="4">
    <source>
        <dbReference type="Pfam" id="PF13407"/>
    </source>
</evidence>
<dbReference type="PANTHER" id="PTHR30036:SF7">
    <property type="entry name" value="ABC TRANSPORTER PERIPLASMIC-BINDING PROTEIN YPHF"/>
    <property type="match status" value="1"/>
</dbReference>
<reference evidence="5 6" key="1">
    <citation type="submission" date="2017-10" db="EMBL/GenBank/DDBJ databases">
        <title>Novel microbial diversity and functional potential in the marine mammal oral microbiome.</title>
        <authorList>
            <person name="Dudek N.K."/>
            <person name="Sun C.L."/>
            <person name="Burstein D."/>
            <person name="Kantor R.S."/>
            <person name="Aliaga Goltsman D.S."/>
            <person name="Bik E.M."/>
            <person name="Thomas B.C."/>
            <person name="Banfield J.F."/>
            <person name="Relman D.A."/>
        </authorList>
    </citation>
    <scope>NUCLEOTIDE SEQUENCE [LARGE SCALE GENOMIC DNA]</scope>
    <source>
        <strain evidence="5">DOLJORAL78_47_16</strain>
    </source>
</reference>
<proteinExistence type="inferred from homology"/>
<sequence>MEFSLCDGAFLISGESFAHWKVKGAAGIVFILTGIQTGNRGNFFTRESSKKGECLGKVNRFMVVLVDNMLWLNNFKFSIRRRIGMKKGMGVVVLIGLMMVGISGMASIASAEDFEMVYIPKLVGIPWFNEQEKGLKDYAEEAGGLKVTVVGAPDPDPASQARILEDAIAKKPDCIMVVPNDTASLEPIMKKGMDAGILMMAQEGMSMQNMAADVEFMIIDGVGKSMADGLIKAVGPKGGYAMMVGSLTVEMHNLWADAVEKYLAENYPDMKQVTSRVEGSESVEKAHDKTLELVKAYPELSGIVYIGSLGGIGGAQAVEEKGIEDKLAVIAMSLPSQAKPYLEDGSMKACFIGHPYKIGKDSAYIAKQLLDGVKPDEITELPESGEVTLDGKVFLFDSFREVTVENADSFGF</sequence>
<evidence type="ECO:0000256" key="2">
    <source>
        <dbReference type="ARBA" id="ARBA00007639"/>
    </source>
</evidence>
<evidence type="ECO:0000256" key="1">
    <source>
        <dbReference type="ARBA" id="ARBA00004196"/>
    </source>
</evidence>
<accession>A0A2G6KIC7</accession>
<dbReference type="Gene3D" id="3.40.50.2300">
    <property type="match status" value="2"/>
</dbReference>
<dbReference type="Pfam" id="PF13407">
    <property type="entry name" value="Peripla_BP_4"/>
    <property type="match status" value="1"/>
</dbReference>
<feature type="domain" description="Periplasmic binding protein" evidence="4">
    <location>
        <begin position="117"/>
        <end position="372"/>
    </location>
</feature>
<organism evidence="5 6">
    <name type="scientific">candidate division KSB3 bacterium</name>
    <dbReference type="NCBI Taxonomy" id="2044937"/>
    <lineage>
        <taxon>Bacteria</taxon>
        <taxon>candidate division KSB3</taxon>
    </lineage>
</organism>
<dbReference type="InterPro" id="IPR025997">
    <property type="entry name" value="SBP_2_dom"/>
</dbReference>
<gene>
    <name evidence="5" type="ORF">CSA56_04290</name>
</gene>
<dbReference type="SUPFAM" id="SSF53822">
    <property type="entry name" value="Periplasmic binding protein-like I"/>
    <property type="match status" value="1"/>
</dbReference>
<feature type="transmembrane region" description="Helical" evidence="3">
    <location>
        <begin position="88"/>
        <end position="109"/>
    </location>
</feature>
<comment type="caution">
    <text evidence="5">The sequence shown here is derived from an EMBL/GenBank/DDBJ whole genome shotgun (WGS) entry which is preliminary data.</text>
</comment>